<dbReference type="Proteomes" id="UP001179614">
    <property type="component" value="Chromosome"/>
</dbReference>
<protein>
    <recommendedName>
        <fullName evidence="3">Transposase</fullName>
    </recommendedName>
</protein>
<evidence type="ECO:0000313" key="1">
    <source>
        <dbReference type="EMBL" id="WBL82307.1"/>
    </source>
</evidence>
<dbReference type="RefSeq" id="WP_270172101.1">
    <property type="nucleotide sequence ID" value="NZ_CP089391.1"/>
</dbReference>
<proteinExistence type="predicted"/>
<gene>
    <name evidence="1" type="ORF">I3J27_18415</name>
</gene>
<dbReference type="EMBL" id="CP089391">
    <property type="protein sequence ID" value="WBL82307.1"/>
    <property type="molecule type" value="Genomic_DNA"/>
</dbReference>
<evidence type="ECO:0008006" key="3">
    <source>
        <dbReference type="Google" id="ProtNLM"/>
    </source>
</evidence>
<reference evidence="1" key="1">
    <citation type="submission" date="2021-12" db="EMBL/GenBank/DDBJ databases">
        <title>Bradyrhizobium xenonodulans sp. nov.</title>
        <authorList>
            <person name="Claassens R."/>
            <person name="Venter S.N."/>
            <person name="Beukes C.W."/>
            <person name="Stepkowski T."/>
            <person name="Steenkamp E.T."/>
        </authorList>
    </citation>
    <scope>NUCLEOTIDE SEQUENCE</scope>
    <source>
        <strain evidence="1">14AB</strain>
    </source>
</reference>
<keyword evidence="2" id="KW-1185">Reference proteome</keyword>
<sequence>MSARPLTDAEIVALQRLDHLPDSAAVPIKLAALSNGTSERTWRRNPPIPTFPLSVGKKGCNVGLLRKLNRGELAQAS</sequence>
<name>A0ABY7N0G0_9BRAD</name>
<organism evidence="1 2">
    <name type="scientific">Bradyrhizobium xenonodulans</name>
    <dbReference type="NCBI Taxonomy" id="2736875"/>
    <lineage>
        <taxon>Bacteria</taxon>
        <taxon>Pseudomonadati</taxon>
        <taxon>Pseudomonadota</taxon>
        <taxon>Alphaproteobacteria</taxon>
        <taxon>Hyphomicrobiales</taxon>
        <taxon>Nitrobacteraceae</taxon>
        <taxon>Bradyrhizobium</taxon>
    </lineage>
</organism>
<evidence type="ECO:0000313" key="2">
    <source>
        <dbReference type="Proteomes" id="UP001179614"/>
    </source>
</evidence>
<accession>A0ABY7N0G0</accession>